<reference evidence="1" key="2">
    <citation type="submission" date="2023-04" db="EMBL/GenBank/DDBJ databases">
        <authorList>
            <person name="Bu L."/>
            <person name="Lu L."/>
            <person name="Laidemitt M.R."/>
            <person name="Zhang S.M."/>
            <person name="Mutuku M."/>
            <person name="Mkoji G."/>
            <person name="Steinauer M."/>
            <person name="Loker E.S."/>
        </authorList>
    </citation>
    <scope>NUCLEOTIDE SEQUENCE</scope>
    <source>
        <strain evidence="1">KasaAsao</strain>
        <tissue evidence="1">Whole Snail</tissue>
    </source>
</reference>
<keyword evidence="2" id="KW-1185">Reference proteome</keyword>
<gene>
    <name evidence="1" type="ORF">Bpfe_020993</name>
</gene>
<dbReference type="AlphaFoldDB" id="A0AAD8B7Z5"/>
<name>A0AAD8B7Z5_BIOPF</name>
<accession>A0AAD8B7Z5</accession>
<dbReference type="Proteomes" id="UP001233172">
    <property type="component" value="Unassembled WGS sequence"/>
</dbReference>
<comment type="caution">
    <text evidence="1">The sequence shown here is derived from an EMBL/GenBank/DDBJ whole genome shotgun (WGS) entry which is preliminary data.</text>
</comment>
<evidence type="ECO:0000313" key="1">
    <source>
        <dbReference type="EMBL" id="KAK0049621.1"/>
    </source>
</evidence>
<reference evidence="1" key="1">
    <citation type="journal article" date="2023" name="PLoS Negl. Trop. Dis.">
        <title>A genome sequence for Biomphalaria pfeifferi, the major vector snail for the human-infecting parasite Schistosoma mansoni.</title>
        <authorList>
            <person name="Bu L."/>
            <person name="Lu L."/>
            <person name="Laidemitt M.R."/>
            <person name="Zhang S.M."/>
            <person name="Mutuku M."/>
            <person name="Mkoji G."/>
            <person name="Steinauer M."/>
            <person name="Loker E.S."/>
        </authorList>
    </citation>
    <scope>NUCLEOTIDE SEQUENCE</scope>
    <source>
        <strain evidence="1">KasaAsao</strain>
    </source>
</reference>
<evidence type="ECO:0000313" key="2">
    <source>
        <dbReference type="Proteomes" id="UP001233172"/>
    </source>
</evidence>
<organism evidence="1 2">
    <name type="scientific">Biomphalaria pfeifferi</name>
    <name type="common">Bloodfluke planorb</name>
    <name type="synonym">Freshwater snail</name>
    <dbReference type="NCBI Taxonomy" id="112525"/>
    <lineage>
        <taxon>Eukaryota</taxon>
        <taxon>Metazoa</taxon>
        <taxon>Spiralia</taxon>
        <taxon>Lophotrochozoa</taxon>
        <taxon>Mollusca</taxon>
        <taxon>Gastropoda</taxon>
        <taxon>Heterobranchia</taxon>
        <taxon>Euthyneura</taxon>
        <taxon>Panpulmonata</taxon>
        <taxon>Hygrophila</taxon>
        <taxon>Lymnaeoidea</taxon>
        <taxon>Planorbidae</taxon>
        <taxon>Biomphalaria</taxon>
    </lineage>
</organism>
<dbReference type="EMBL" id="JASAOG010000124">
    <property type="protein sequence ID" value="KAK0049621.1"/>
    <property type="molecule type" value="Genomic_DNA"/>
</dbReference>
<sequence>MALSCATFTFKLILSETEVKRSNYRPCGVDKRPNSPSQRFPSLQTISNTSIRFSIVALVRGDYNNNNNHAKIKTAEIKKRSADENKLKQQQQKNLKMFLPAQRRFPNGRRGRFSTFSSAISRHYLYIQNTKGLWRIYGNNTSTSSGALRGKVKKEHITPH</sequence>
<proteinExistence type="predicted"/>
<protein>
    <submittedName>
        <fullName evidence="1">Uncharacterized protein</fullName>
    </submittedName>
</protein>